<dbReference type="OrthoDB" id="9810277at2"/>
<dbReference type="RefSeq" id="WP_099107947.1">
    <property type="nucleotide sequence ID" value="NZ_JAATJF010000003.1"/>
</dbReference>
<dbReference type="InterPro" id="IPR011009">
    <property type="entry name" value="Kinase-like_dom_sf"/>
</dbReference>
<feature type="domain" description="Aminoglycoside phosphotransferase" evidence="1">
    <location>
        <begin position="54"/>
        <end position="270"/>
    </location>
</feature>
<comment type="caution">
    <text evidence="2">The sequence shown here is derived from an EMBL/GenBank/DDBJ whole genome shotgun (WGS) entry which is preliminary data.</text>
</comment>
<dbReference type="AlphaFoldDB" id="A0A2G0CAS8"/>
<dbReference type="PANTHER" id="PTHR43883:SF1">
    <property type="entry name" value="GLUCONOKINASE"/>
    <property type="match status" value="1"/>
</dbReference>
<proteinExistence type="predicted"/>
<protein>
    <recommendedName>
        <fullName evidence="1">Aminoglycoside phosphotransferase domain-containing protein</fullName>
    </recommendedName>
</protein>
<gene>
    <name evidence="2" type="ORF">CGL56_17820</name>
</gene>
<evidence type="ECO:0000313" key="2">
    <source>
        <dbReference type="EMBL" id="PHK97076.1"/>
    </source>
</evidence>
<keyword evidence="3" id="KW-1185">Reference proteome</keyword>
<dbReference type="Proteomes" id="UP000226437">
    <property type="component" value="Unassembled WGS sequence"/>
</dbReference>
<sequence>MNLRQIELLQRNPTLAGSVVRETHISWLLLLPDKVYKMKKGVRFSFLDFSTLQRRKHYCQRELALNRRLAPDLYEAVVAVNPSVEGLTFGPRTPQTVDYAVRMRRVAARWELANLLSHREVTAADMRRIARQLAVFHRRNVVTDVPFDERRALRNFIDVGNYPNELEPHLGASGLSELYEGGDLARLFLRRRGERLRERARSGYTVDGHGDLHVGNVFVEHGNPILFDCIEFDDAMRRIDVLDEVAFLYVDLEARGRRDLAEQFANHYQRYNPSMHTEEDRQLFDYYRCYRAGVRLKVTALKMNRTPESKEETTLLNRYHQLYCAYARALEQSGSAARKPVRHPT</sequence>
<evidence type="ECO:0000313" key="3">
    <source>
        <dbReference type="Proteomes" id="UP000226437"/>
    </source>
</evidence>
<dbReference type="EMBL" id="PDLO01000014">
    <property type="protein sequence ID" value="PHK97076.1"/>
    <property type="molecule type" value="Genomic_DNA"/>
</dbReference>
<accession>A0A2G0CAS8</accession>
<dbReference type="InterPro" id="IPR052732">
    <property type="entry name" value="Cell-binding_unc_protein"/>
</dbReference>
<dbReference type="PANTHER" id="PTHR43883">
    <property type="entry name" value="SLR0207 PROTEIN"/>
    <property type="match status" value="1"/>
</dbReference>
<reference evidence="2 3" key="1">
    <citation type="submission" date="2017-10" db="EMBL/GenBank/DDBJ databases">
        <title>The draft genome sequence of Lewinella marina KCTC 32374.</title>
        <authorList>
            <person name="Wang K."/>
        </authorList>
    </citation>
    <scope>NUCLEOTIDE SEQUENCE [LARGE SCALE GENOMIC DNA]</scope>
    <source>
        <strain evidence="2 3">MKG-38</strain>
    </source>
</reference>
<evidence type="ECO:0000259" key="1">
    <source>
        <dbReference type="Pfam" id="PF01636"/>
    </source>
</evidence>
<dbReference type="InterPro" id="IPR002575">
    <property type="entry name" value="Aminoglycoside_PTrfase"/>
</dbReference>
<dbReference type="Pfam" id="PF01636">
    <property type="entry name" value="APH"/>
    <property type="match status" value="1"/>
</dbReference>
<dbReference type="SUPFAM" id="SSF56112">
    <property type="entry name" value="Protein kinase-like (PK-like)"/>
    <property type="match status" value="1"/>
</dbReference>
<organism evidence="2 3">
    <name type="scientific">Neolewinella marina</name>
    <dbReference type="NCBI Taxonomy" id="438751"/>
    <lineage>
        <taxon>Bacteria</taxon>
        <taxon>Pseudomonadati</taxon>
        <taxon>Bacteroidota</taxon>
        <taxon>Saprospiria</taxon>
        <taxon>Saprospirales</taxon>
        <taxon>Lewinellaceae</taxon>
        <taxon>Neolewinella</taxon>
    </lineage>
</organism>
<name>A0A2G0CAS8_9BACT</name>